<dbReference type="SMART" id="SM00832">
    <property type="entry name" value="C8"/>
    <property type="match status" value="1"/>
</dbReference>
<evidence type="ECO:0000256" key="1">
    <source>
        <dbReference type="ARBA" id="ARBA00022729"/>
    </source>
</evidence>
<dbReference type="PANTHER" id="PTHR14002">
    <property type="entry name" value="ENDOGLIN/TGF-BETA RECEPTOR TYPE III"/>
    <property type="match status" value="1"/>
</dbReference>
<sequence length="753" mass="83401">MLRPLLFLFAVPYNLISINTSDCPITYYGQEYTTVYTNFTGEDLFVCFNGYYNPEGNGDCIRVPNTDNRTNIALNNNNDPSYWTGLTDVIHSSVSTVTNNVTCYLLFYNRLVSMLVESSSFLIQTKQTLDQTLFCTLRSILHDICSTFTGHGFGVKPGDTRQIPNTCTFLTCSSTRIPSVKTCGPPGQCDGNGTCLCTVTGPTVIDFKRQMNSVSDRCEYSLLHDQSTGFSLKANFLERRRRDVSFVDSLTLDFSDSEDIQLLQGHRVTVTGSPVTVNSSVQTFSGVDLSKDQTGVTASFSVNGSSVSVFFDGTTAQIYMADPVNFTYDGLCVDSNNVSSLRLSSDTSCQFKYPDPADNTINCSAVAQQCDVLKSAPFSSCNSKVDPQPYINACNETLCKYPDVDGLRCQFIQAYAKACEKSQVNLVIQVFSFTVQPKPVCGDRICNSHEFCGEINYNGGCRCREIFAFVYRQSNLLGGPTVCKDNNASLSLVGCLLNEKSIDYTLLHLNDKNCTGVMDPDSHMVTFGFNGDSCGTKVTETSNQIIYKNGIMTSNGSSEVITRQDEIYIEFSCINKKPEMQTVVFRIQGSTVVQYIKSEVWNYSVTMKAFTDGSRTQVLTPDSEVKLNQRIWVELETDGLNGDLVSVVTDSCWATDNQMSNSTPKYDLIMDGCANPDDQTVYVGGNGEGTSNYFSFNMFRFSRSTGEVYLHCKLQLCAKKNNCVPACSRGVRRRRSAKYRDEAPAFLSMGWSH</sequence>
<evidence type="ECO:0000259" key="4">
    <source>
        <dbReference type="PROSITE" id="PS51034"/>
    </source>
</evidence>
<dbReference type="PROSITE" id="PS51034">
    <property type="entry name" value="ZP_2"/>
    <property type="match status" value="1"/>
</dbReference>
<organism evidence="5 6">
    <name type="scientific">Oryzias melastigma</name>
    <name type="common">Marine medaka</name>
    <dbReference type="NCBI Taxonomy" id="30732"/>
    <lineage>
        <taxon>Eukaryota</taxon>
        <taxon>Metazoa</taxon>
        <taxon>Chordata</taxon>
        <taxon>Craniata</taxon>
        <taxon>Vertebrata</taxon>
        <taxon>Euteleostomi</taxon>
        <taxon>Actinopterygii</taxon>
        <taxon>Neopterygii</taxon>
        <taxon>Teleostei</taxon>
        <taxon>Neoteleostei</taxon>
        <taxon>Acanthomorphata</taxon>
        <taxon>Ovalentaria</taxon>
        <taxon>Atherinomorphae</taxon>
        <taxon>Beloniformes</taxon>
        <taxon>Adrianichthyidae</taxon>
        <taxon>Oryziinae</taxon>
        <taxon>Oryzias</taxon>
    </lineage>
</organism>
<dbReference type="OMA" id="RIRDSSM"/>
<evidence type="ECO:0000256" key="3">
    <source>
        <dbReference type="SAM" id="SignalP"/>
    </source>
</evidence>
<dbReference type="InterPro" id="IPR014853">
    <property type="entry name" value="VWF/SSPO/ZAN-like_Cys-rich_dom"/>
</dbReference>
<dbReference type="Ensembl" id="ENSOMET00000014957.1">
    <property type="protein sequence ID" value="ENSOMEP00000000980.1"/>
    <property type="gene ID" value="ENSOMEG00000001899.1"/>
</dbReference>
<keyword evidence="1 3" id="KW-0732">Signal</keyword>
<reference evidence="5" key="2">
    <citation type="submission" date="2025-09" db="UniProtKB">
        <authorList>
            <consortium name="Ensembl"/>
        </authorList>
    </citation>
    <scope>IDENTIFICATION</scope>
</reference>
<keyword evidence="2" id="KW-1015">Disulfide bond</keyword>
<dbReference type="Proteomes" id="UP000261560">
    <property type="component" value="Unplaced"/>
</dbReference>
<dbReference type="GeneTree" id="ENSGT00940000163632"/>
<reference evidence="5" key="1">
    <citation type="submission" date="2025-08" db="UniProtKB">
        <authorList>
            <consortium name="Ensembl"/>
        </authorList>
    </citation>
    <scope>IDENTIFICATION</scope>
</reference>
<name>A0A3B3B5Y8_ORYME</name>
<accession>A0A3B3B5Y8</accession>
<dbReference type="InterPro" id="IPR055355">
    <property type="entry name" value="ZP-C"/>
</dbReference>
<evidence type="ECO:0000313" key="5">
    <source>
        <dbReference type="Ensembl" id="ENSOMEP00000000980.1"/>
    </source>
</evidence>
<proteinExistence type="predicted"/>
<dbReference type="SMART" id="SM00241">
    <property type="entry name" value="ZP"/>
    <property type="match status" value="1"/>
</dbReference>
<dbReference type="Pfam" id="PF08742">
    <property type="entry name" value="C8"/>
    <property type="match status" value="1"/>
</dbReference>
<feature type="signal peptide" evidence="3">
    <location>
        <begin position="1"/>
        <end position="20"/>
    </location>
</feature>
<evidence type="ECO:0000313" key="6">
    <source>
        <dbReference type="Proteomes" id="UP000261560"/>
    </source>
</evidence>
<dbReference type="AlphaFoldDB" id="A0A3B3B5Y8"/>
<evidence type="ECO:0000256" key="2">
    <source>
        <dbReference type="ARBA" id="ARBA00023157"/>
    </source>
</evidence>
<keyword evidence="6" id="KW-1185">Reference proteome</keyword>
<dbReference type="Pfam" id="PF00100">
    <property type="entry name" value="Zona_pellucida"/>
    <property type="match status" value="1"/>
</dbReference>
<protein>
    <recommendedName>
        <fullName evidence="4">ZP domain-containing protein</fullName>
    </recommendedName>
</protein>
<dbReference type="PANTHER" id="PTHR14002:SF50">
    <property type="entry name" value="ALPHA-TECTORIN-LIKE-RELATED"/>
    <property type="match status" value="1"/>
</dbReference>
<dbReference type="PaxDb" id="30732-ENSOMEP00000000980"/>
<dbReference type="InterPro" id="IPR001507">
    <property type="entry name" value="ZP_dom"/>
</dbReference>
<dbReference type="Gene3D" id="2.60.40.3210">
    <property type="entry name" value="Zona pellucida, ZP-N domain"/>
    <property type="match status" value="1"/>
</dbReference>
<feature type="domain" description="ZP" evidence="4">
    <location>
        <begin position="482"/>
        <end position="734"/>
    </location>
</feature>
<feature type="chain" id="PRO_5017190419" description="ZP domain-containing protein" evidence="3">
    <location>
        <begin position="21"/>
        <end position="753"/>
    </location>
</feature>
<dbReference type="InterPro" id="IPR042235">
    <property type="entry name" value="ZP-C_dom"/>
</dbReference>
<dbReference type="STRING" id="30732.ENSOMEP00000000980"/>
<dbReference type="Gene3D" id="2.60.40.4100">
    <property type="entry name" value="Zona pellucida, ZP-C domain"/>
    <property type="match status" value="1"/>
</dbReference>